<dbReference type="AlphaFoldDB" id="X6N3E8"/>
<name>X6N3E8_RETFI</name>
<evidence type="ECO:0000259" key="2">
    <source>
        <dbReference type="Pfam" id="PF01301"/>
    </source>
</evidence>
<accession>X6N3E8</accession>
<dbReference type="EMBL" id="ASPP01012664">
    <property type="protein sequence ID" value="ETO20383.1"/>
    <property type="molecule type" value="Genomic_DNA"/>
</dbReference>
<evidence type="ECO:0000313" key="3">
    <source>
        <dbReference type="EMBL" id="ETO20383.1"/>
    </source>
</evidence>
<dbReference type="InterPro" id="IPR017853">
    <property type="entry name" value="GH"/>
</dbReference>
<dbReference type="InterPro" id="IPR031330">
    <property type="entry name" value="Gly_Hdrlase_35_cat"/>
</dbReference>
<feature type="domain" description="Glycoside hydrolase 35 catalytic" evidence="2">
    <location>
        <begin position="117"/>
        <end position="210"/>
    </location>
</feature>
<comment type="caution">
    <text evidence="3">The sequence shown here is derived from an EMBL/GenBank/DDBJ whole genome shotgun (WGS) entry which is preliminary data.</text>
</comment>
<dbReference type="Proteomes" id="UP000023152">
    <property type="component" value="Unassembled WGS sequence"/>
</dbReference>
<dbReference type="GO" id="GO:0004553">
    <property type="term" value="F:hydrolase activity, hydrolyzing O-glycosyl compounds"/>
    <property type="evidence" value="ECO:0007669"/>
    <property type="project" value="InterPro"/>
</dbReference>
<dbReference type="PANTHER" id="PTHR23421">
    <property type="entry name" value="BETA-GALACTOSIDASE RELATED"/>
    <property type="match status" value="1"/>
</dbReference>
<keyword evidence="4" id="KW-1185">Reference proteome</keyword>
<sequence>MFFFLSFFHRKIQFFIYTINIIINSTFAPKLFNHNSVGIFLNLKDEAVKPKKTICIISCDCTLHLDSIMLLSLLGLVAIFLCVSKASKPKDTVPSGPFLYYNSLKGQPYNVTYDERSFIINGQRTLLLGGSVHYPRLSVLQWDDILTKARDDGLNHVEVYVFWNLHEPTYDFSGNHVYIWTDRANLPLFLQKCKENDLFVNLRIGPYVCAFSTYSKQNPEISNFFFPFKKKKKKKKTFN</sequence>
<dbReference type="GO" id="GO:0005975">
    <property type="term" value="P:carbohydrate metabolic process"/>
    <property type="evidence" value="ECO:0007669"/>
    <property type="project" value="InterPro"/>
</dbReference>
<reference evidence="3 4" key="1">
    <citation type="journal article" date="2013" name="Curr. Biol.">
        <title>The Genome of the Foraminiferan Reticulomyxa filosa.</title>
        <authorList>
            <person name="Glockner G."/>
            <person name="Hulsmann N."/>
            <person name="Schleicher M."/>
            <person name="Noegel A.A."/>
            <person name="Eichinger L."/>
            <person name="Gallinger C."/>
            <person name="Pawlowski J."/>
            <person name="Sierra R."/>
            <person name="Euteneuer U."/>
            <person name="Pillet L."/>
            <person name="Moustafa A."/>
            <person name="Platzer M."/>
            <person name="Groth M."/>
            <person name="Szafranski K."/>
            <person name="Schliwa M."/>
        </authorList>
    </citation>
    <scope>NUCLEOTIDE SEQUENCE [LARGE SCALE GENOMIC DNA]</scope>
</reference>
<organism evidence="3 4">
    <name type="scientific">Reticulomyxa filosa</name>
    <dbReference type="NCBI Taxonomy" id="46433"/>
    <lineage>
        <taxon>Eukaryota</taxon>
        <taxon>Sar</taxon>
        <taxon>Rhizaria</taxon>
        <taxon>Retaria</taxon>
        <taxon>Foraminifera</taxon>
        <taxon>Monothalamids</taxon>
        <taxon>Reticulomyxidae</taxon>
        <taxon>Reticulomyxa</taxon>
    </lineage>
</organism>
<evidence type="ECO:0000256" key="1">
    <source>
        <dbReference type="ARBA" id="ARBA00009809"/>
    </source>
</evidence>
<dbReference type="SUPFAM" id="SSF51445">
    <property type="entry name" value="(Trans)glycosidases"/>
    <property type="match status" value="1"/>
</dbReference>
<gene>
    <name evidence="3" type="ORF">RFI_16834</name>
</gene>
<protein>
    <submittedName>
        <fullName evidence="3">Beta-galactosidase</fullName>
    </submittedName>
</protein>
<dbReference type="InterPro" id="IPR001944">
    <property type="entry name" value="Glycoside_Hdrlase_35"/>
</dbReference>
<dbReference type="PRINTS" id="PR00742">
    <property type="entry name" value="GLHYDRLASE35"/>
</dbReference>
<proteinExistence type="inferred from homology"/>
<evidence type="ECO:0000313" key="4">
    <source>
        <dbReference type="Proteomes" id="UP000023152"/>
    </source>
</evidence>
<dbReference type="OrthoDB" id="1657402at2759"/>
<dbReference type="Gene3D" id="3.20.20.80">
    <property type="entry name" value="Glycosidases"/>
    <property type="match status" value="1"/>
</dbReference>
<comment type="similarity">
    <text evidence="1">Belongs to the glycosyl hydrolase 35 family.</text>
</comment>
<dbReference type="Pfam" id="PF01301">
    <property type="entry name" value="Glyco_hydro_35"/>
    <property type="match status" value="1"/>
</dbReference>